<protein>
    <submittedName>
        <fullName evidence="3">Uncharacterized protein</fullName>
    </submittedName>
</protein>
<accession>A0A821VR69</accession>
<proteinExistence type="predicted"/>
<reference evidence="3" key="1">
    <citation type="submission" date="2021-02" db="EMBL/GenBank/DDBJ databases">
        <authorList>
            <person name="Steward A R."/>
        </authorList>
    </citation>
    <scope>NUCLEOTIDE SEQUENCE</scope>
</reference>
<feature type="signal peptide" evidence="2">
    <location>
        <begin position="1"/>
        <end position="20"/>
    </location>
</feature>
<dbReference type="AlphaFoldDB" id="A0A821VR69"/>
<evidence type="ECO:0000313" key="3">
    <source>
        <dbReference type="EMBL" id="CAF4913136.1"/>
    </source>
</evidence>
<sequence length="668" mass="77073">MPLKLILFTVIFDIIFLSAATKPWTVKSKYLLNKTDIKTGKAIRKNNFHDYNFDDWEETTPLLYFDDTVDTMNKTTVNSTPIQENESLVTDITTEGAINSDETTTVGDEEARSPETVAPSNATVKDMLEHYLTTTEADIWTTDIHVINNTISTMETQPTVDPLLLQVKAVMEAHKFGYFTSLLIVFMGMVGSMDEKPIEPLKDAFYKEIQGAQSRGRLNMFGPLAEAVLLDIAEMIALLPADQIKSQAAAYHVQYVNRRTMFSPQTNAIFDVLDSAFETGDAMSVLSCFADIQAFPKVTKKAEHISRDLIEHALYIPYSRIRGTAKDKILMLELENAIKNRMTGSVRRHQAKKTNLKQSKLRNGKPSDRLQRNKTKINNTSKTKKMSSKEQGRQRPNAKKGISKNDKNIRLVYYLFGDLGFDTTKSTSTTDVDLDYLRNKTIMAELKERMKLYKKKFRIIRKKENQTGIQRGKTTTTTTTTKKPKMRKSKYYIRKYVKKNLYKMKTTTPTTTTKSRWFRKWYQENSTESGSSYAIESSIKSSIYINNRNVYNKKTSSYTPKREWTTRENQYTTVKSKIVDLKLKKKGFWKITENSDYSSYEDDLKANVRDAIFHGREHDLRLFKDKRRYDKVKSFQSYSNEEPIIKANVYKAFGYGNNFADRLKNLNK</sequence>
<feature type="compositionally biased region" description="Basic residues" evidence="1">
    <location>
        <begin position="346"/>
        <end position="363"/>
    </location>
</feature>
<gene>
    <name evidence="3" type="ORF">PMACD_LOCUS12328</name>
</gene>
<name>A0A821VR69_9NEOP</name>
<keyword evidence="2" id="KW-0732">Signal</keyword>
<evidence type="ECO:0000256" key="1">
    <source>
        <dbReference type="SAM" id="MobiDB-lite"/>
    </source>
</evidence>
<comment type="caution">
    <text evidence="3">The sequence shown here is derived from an EMBL/GenBank/DDBJ whole genome shotgun (WGS) entry which is preliminary data.</text>
</comment>
<dbReference type="OrthoDB" id="6930132at2759"/>
<evidence type="ECO:0000256" key="2">
    <source>
        <dbReference type="SAM" id="SignalP"/>
    </source>
</evidence>
<feature type="chain" id="PRO_5032515413" evidence="2">
    <location>
        <begin position="21"/>
        <end position="668"/>
    </location>
</feature>
<feature type="region of interest" description="Disordered" evidence="1">
    <location>
        <begin position="343"/>
        <end position="403"/>
    </location>
</feature>
<dbReference type="Proteomes" id="UP000663880">
    <property type="component" value="Unassembled WGS sequence"/>
</dbReference>
<keyword evidence="4" id="KW-1185">Reference proteome</keyword>
<organism evidence="3 4">
    <name type="scientific">Pieris macdunnoughi</name>
    <dbReference type="NCBI Taxonomy" id="345717"/>
    <lineage>
        <taxon>Eukaryota</taxon>
        <taxon>Metazoa</taxon>
        <taxon>Ecdysozoa</taxon>
        <taxon>Arthropoda</taxon>
        <taxon>Hexapoda</taxon>
        <taxon>Insecta</taxon>
        <taxon>Pterygota</taxon>
        <taxon>Neoptera</taxon>
        <taxon>Endopterygota</taxon>
        <taxon>Lepidoptera</taxon>
        <taxon>Glossata</taxon>
        <taxon>Ditrysia</taxon>
        <taxon>Papilionoidea</taxon>
        <taxon>Pieridae</taxon>
        <taxon>Pierinae</taxon>
        <taxon>Pieris</taxon>
    </lineage>
</organism>
<dbReference type="EMBL" id="CAJOBZ010000047">
    <property type="protein sequence ID" value="CAF4913136.1"/>
    <property type="molecule type" value="Genomic_DNA"/>
</dbReference>
<evidence type="ECO:0000313" key="4">
    <source>
        <dbReference type="Proteomes" id="UP000663880"/>
    </source>
</evidence>